<keyword evidence="1" id="KW-0808">Transferase</keyword>
<feature type="domain" description="Carbohydrate kinase PfkB" evidence="3">
    <location>
        <begin position="2"/>
        <end position="278"/>
    </location>
</feature>
<protein>
    <submittedName>
        <fullName evidence="4">Bifunctional hydroxymethylpyrimidine kinase/phosphomethylpyrimidine kinase</fullName>
    </submittedName>
</protein>
<dbReference type="EMBL" id="CP068439">
    <property type="protein sequence ID" value="QQX77709.1"/>
    <property type="molecule type" value="Genomic_DNA"/>
</dbReference>
<dbReference type="InterPro" id="IPR029056">
    <property type="entry name" value="Ribokinase-like"/>
</dbReference>
<dbReference type="InterPro" id="IPR002173">
    <property type="entry name" value="Carboh/pur_kinase_PfkB_CS"/>
</dbReference>
<accession>A0ABX7DX06</accession>
<evidence type="ECO:0000256" key="2">
    <source>
        <dbReference type="ARBA" id="ARBA00022777"/>
    </source>
</evidence>
<organism evidence="4 5">
    <name type="scientific">Aequorivita iocasae</name>
    <dbReference type="NCBI Taxonomy" id="2803865"/>
    <lineage>
        <taxon>Bacteria</taxon>
        <taxon>Pseudomonadati</taxon>
        <taxon>Bacteroidota</taxon>
        <taxon>Flavobacteriia</taxon>
        <taxon>Flavobacteriales</taxon>
        <taxon>Flavobacteriaceae</taxon>
        <taxon>Aequorivita</taxon>
    </lineage>
</organism>
<dbReference type="Gene3D" id="3.40.1190.20">
    <property type="match status" value="1"/>
</dbReference>
<proteinExistence type="predicted"/>
<dbReference type="SUPFAM" id="SSF53613">
    <property type="entry name" value="Ribokinase-like"/>
    <property type="match status" value="1"/>
</dbReference>
<evidence type="ECO:0000313" key="4">
    <source>
        <dbReference type="EMBL" id="QQX77709.1"/>
    </source>
</evidence>
<dbReference type="PANTHER" id="PTHR10584">
    <property type="entry name" value="SUGAR KINASE"/>
    <property type="match status" value="1"/>
</dbReference>
<evidence type="ECO:0000313" key="5">
    <source>
        <dbReference type="Proteomes" id="UP000629420"/>
    </source>
</evidence>
<dbReference type="InterPro" id="IPR011611">
    <property type="entry name" value="PfkB_dom"/>
</dbReference>
<gene>
    <name evidence="4" type="ORF">JK629_05450</name>
</gene>
<dbReference type="Proteomes" id="UP000629420">
    <property type="component" value="Chromosome"/>
</dbReference>
<dbReference type="Pfam" id="PF00294">
    <property type="entry name" value="PfkB"/>
    <property type="match status" value="1"/>
</dbReference>
<dbReference type="GO" id="GO:0016301">
    <property type="term" value="F:kinase activity"/>
    <property type="evidence" value="ECO:0007669"/>
    <property type="project" value="UniProtKB-KW"/>
</dbReference>
<reference evidence="4 5" key="1">
    <citation type="submission" date="2021-01" db="EMBL/GenBank/DDBJ databases">
        <title>Aequorivita sp. strain KX20305, a bacterium isolated from the sediment collected at a cold seep field in South China Sea.</title>
        <authorList>
            <person name="Zhang H."/>
            <person name="Li C."/>
        </authorList>
    </citation>
    <scope>NUCLEOTIDE SEQUENCE [LARGE SCALE GENOMIC DNA]</scope>
    <source>
        <strain evidence="4 5">KX20305</strain>
    </source>
</reference>
<sequence length="307" mass="33738">MSKLVIVGTVAFDAIETPFGKTDKILGGAATYIGLAASQFKVDGAIVSIVGGDFPKKDLKMLEENGMDITGLEVVKDGKTFFWSGKYHNDMNTRDTLITDLNVLADFNPQVPEEYRDAEVVMLGNLHPLVQLGVIEQMDSPKLIVLDTMNFWMDSALNELMQVIAKVDVITINDEEARQLSGEYSLVKAAHKIMEMGPEYVVIKKGEHGALLFSDDDVFFAPALPLEEVFDPTGAGDTFAGGFTGYLAKTGDYSYDNMKNAIINGSALASFCVEKFGPERLLQLSNGEVHQRLQQFKSLTQFDIKLT</sequence>
<name>A0ABX7DX06_9FLAO</name>
<dbReference type="PANTHER" id="PTHR10584:SF166">
    <property type="entry name" value="RIBOKINASE"/>
    <property type="match status" value="1"/>
</dbReference>
<dbReference type="PROSITE" id="PS00584">
    <property type="entry name" value="PFKB_KINASES_2"/>
    <property type="match status" value="1"/>
</dbReference>
<keyword evidence="5" id="KW-1185">Reference proteome</keyword>
<keyword evidence="2 4" id="KW-0418">Kinase</keyword>
<evidence type="ECO:0000259" key="3">
    <source>
        <dbReference type="Pfam" id="PF00294"/>
    </source>
</evidence>
<evidence type="ECO:0000256" key="1">
    <source>
        <dbReference type="ARBA" id="ARBA00022679"/>
    </source>
</evidence>
<dbReference type="RefSeq" id="WP_202337600.1">
    <property type="nucleotide sequence ID" value="NZ_CP068439.1"/>
</dbReference>